<feature type="compositionally biased region" description="Polar residues" evidence="1">
    <location>
        <begin position="625"/>
        <end position="681"/>
    </location>
</feature>
<feature type="region of interest" description="Disordered" evidence="1">
    <location>
        <begin position="572"/>
        <end position="684"/>
    </location>
</feature>
<evidence type="ECO:0000313" key="3">
    <source>
        <dbReference type="EMBL" id="CDO93407.1"/>
    </source>
</evidence>
<dbReference type="Pfam" id="PF10528">
    <property type="entry name" value="GLEYA"/>
    <property type="match status" value="1"/>
</dbReference>
<name>A0A0A8L5C6_9SACH</name>
<dbReference type="InterPro" id="IPR018871">
    <property type="entry name" value="GLEYA_adhesin_domain"/>
</dbReference>
<gene>
    <name evidence="3" type="ORF">KLDO_g1706</name>
</gene>
<accession>A0A0A8L5C6</accession>
<keyword evidence="4" id="KW-1185">Reference proteome</keyword>
<dbReference type="GO" id="GO:0000128">
    <property type="term" value="P:flocculation"/>
    <property type="evidence" value="ECO:0007669"/>
    <property type="project" value="InterPro"/>
</dbReference>
<comment type="caution">
    <text evidence="3">The sequence shown here is derived from an EMBL/GenBank/DDBJ whole genome shotgun (WGS) entry which is preliminary data.</text>
</comment>
<dbReference type="Pfam" id="PF00624">
    <property type="entry name" value="Flocculin"/>
    <property type="match status" value="5"/>
</dbReference>
<protein>
    <submittedName>
        <fullName evidence="3">WGS project CCBQ000000000 data, contig 00098</fullName>
    </submittedName>
</protein>
<sequence length="708" mass="75277">MVLKSRTNNADSQNTDSGTILGCSPLSNLKYPGFEVTYYHYPLAPIGNSGCYAYDNTYQSESYQFGGYETYGGGVIDKSYGVTNLNFKSTYQDSCSTPHKALLPSNYNYNTPITTTNFSMLITGYFYAPKTGSYDFILNYIDDLSFLNVGAGKAFDCCQLAGSVSNPAPFDLSVVWPQSANTVTTYLLGGYYYPIRIFFVNRQGLAGLTVSFKDADGVLHDTFDKFIYSFKDGEECPVPVHTTTKPWDGSGTSTYTTVSEYPDGGGTVTENVIVIEAPNVQTATTEVTGWTGSFTSTYATMTVTETGSNGFPNIKTIYSVETPEVKVNTTEVTRWTGSFTSTYATMTVTETGSDGIPTIKTIYSVETPEVQTATTEVTGWTGSTTNTYGTTTVTETGSNGFPTIKTIYSVETPEVQTATTEVTGWTGTTTNTYGTTTVTETGPNGIPTLKIIYFVKTPESGPEISYTGWTGSFTSTYTTNIVTEVGSDGVPTTKTIYYVQTPEAGPETSYTGWSGNSTTTDSEKPGETSKSSSFSLSTVTKTMNGVITIYTTTCPLDTTTAKTSSTGTVIKDSTADEASTPQTSTASRTENFWGVSTSKTSGVGASTTKVSLVSSESRKNEHSSTEASGVSPETTSLPGNTVATSSGSAQSANSEEQNSSTSTKQTAKQPEAATTFSTSSEGGVKSVYEGGAARLFITPVIALFLALL</sequence>
<reference evidence="3 4" key="1">
    <citation type="submission" date="2014-03" db="EMBL/GenBank/DDBJ databases">
        <title>The genome of Kluyveromyces dobzhanskii.</title>
        <authorList>
            <person name="Nystedt B."/>
            <person name="Astrom S."/>
        </authorList>
    </citation>
    <scope>NUCLEOTIDE SEQUENCE [LARGE SCALE GENOMIC DNA]</scope>
    <source>
        <strain evidence="3 4">CBS 2104</strain>
    </source>
</reference>
<dbReference type="PROSITE" id="PS51820">
    <property type="entry name" value="PA14"/>
    <property type="match status" value="1"/>
</dbReference>
<evidence type="ECO:0000313" key="4">
    <source>
        <dbReference type="Proteomes" id="UP000031516"/>
    </source>
</evidence>
<dbReference type="Proteomes" id="UP000031516">
    <property type="component" value="Unassembled WGS sequence"/>
</dbReference>
<feature type="compositionally biased region" description="Polar residues" evidence="1">
    <location>
        <begin position="576"/>
        <end position="615"/>
    </location>
</feature>
<evidence type="ECO:0000259" key="2">
    <source>
        <dbReference type="PROSITE" id="PS51820"/>
    </source>
</evidence>
<dbReference type="Gene3D" id="2.60.120.1560">
    <property type="match status" value="1"/>
</dbReference>
<proteinExistence type="predicted"/>
<evidence type="ECO:0000256" key="1">
    <source>
        <dbReference type="SAM" id="MobiDB-lite"/>
    </source>
</evidence>
<feature type="compositionally biased region" description="Polar residues" evidence="1">
    <location>
        <begin position="508"/>
        <end position="520"/>
    </location>
</feature>
<dbReference type="InterPro" id="IPR001389">
    <property type="entry name" value="Flocculin"/>
</dbReference>
<dbReference type="AlphaFoldDB" id="A0A0A8L5C6"/>
<dbReference type="OrthoDB" id="4070235at2759"/>
<dbReference type="InterPro" id="IPR037524">
    <property type="entry name" value="PA14/GLEYA"/>
</dbReference>
<feature type="region of interest" description="Disordered" evidence="1">
    <location>
        <begin position="504"/>
        <end position="535"/>
    </location>
</feature>
<dbReference type="EMBL" id="CCBQ010000025">
    <property type="protein sequence ID" value="CDO93407.1"/>
    <property type="molecule type" value="Genomic_DNA"/>
</dbReference>
<organism evidence="3 4">
    <name type="scientific">Kluyveromyces dobzhanskii CBS 2104</name>
    <dbReference type="NCBI Taxonomy" id="1427455"/>
    <lineage>
        <taxon>Eukaryota</taxon>
        <taxon>Fungi</taxon>
        <taxon>Dikarya</taxon>
        <taxon>Ascomycota</taxon>
        <taxon>Saccharomycotina</taxon>
        <taxon>Saccharomycetes</taxon>
        <taxon>Saccharomycetales</taxon>
        <taxon>Saccharomycetaceae</taxon>
        <taxon>Kluyveromyces</taxon>
    </lineage>
</organism>
<feature type="domain" description="PA14" evidence="2">
    <location>
        <begin position="70"/>
        <end position="230"/>
    </location>
</feature>